<dbReference type="InterPro" id="IPR005119">
    <property type="entry name" value="LysR_subst-bd"/>
</dbReference>
<dbReference type="InterPro" id="IPR036390">
    <property type="entry name" value="WH_DNA-bd_sf"/>
</dbReference>
<evidence type="ECO:0000256" key="4">
    <source>
        <dbReference type="ARBA" id="ARBA00023163"/>
    </source>
</evidence>
<dbReference type="PANTHER" id="PTHR30419">
    <property type="entry name" value="HTH-TYPE TRANSCRIPTIONAL REGULATOR YBHD"/>
    <property type="match status" value="1"/>
</dbReference>
<dbReference type="InterPro" id="IPR036388">
    <property type="entry name" value="WH-like_DNA-bd_sf"/>
</dbReference>
<dbReference type="InterPro" id="IPR000847">
    <property type="entry name" value="LysR_HTH_N"/>
</dbReference>
<keyword evidence="4" id="KW-0804">Transcription</keyword>
<dbReference type="SUPFAM" id="SSF46785">
    <property type="entry name" value="Winged helix' DNA-binding domain"/>
    <property type="match status" value="1"/>
</dbReference>
<comment type="caution">
    <text evidence="6">The sequence shown here is derived from an EMBL/GenBank/DDBJ whole genome shotgun (WGS) entry which is preliminary data.</text>
</comment>
<dbReference type="Pfam" id="PF03466">
    <property type="entry name" value="LysR_substrate"/>
    <property type="match status" value="1"/>
</dbReference>
<dbReference type="PRINTS" id="PR00039">
    <property type="entry name" value="HTHLYSR"/>
</dbReference>
<name>A0ABU1J573_9BACL</name>
<keyword evidence="3 6" id="KW-0238">DNA-binding</keyword>
<evidence type="ECO:0000256" key="3">
    <source>
        <dbReference type="ARBA" id="ARBA00023125"/>
    </source>
</evidence>
<feature type="domain" description="HTH lysR-type" evidence="5">
    <location>
        <begin position="1"/>
        <end position="57"/>
    </location>
</feature>
<protein>
    <submittedName>
        <fullName evidence="6">DNA-binding transcriptional LysR family regulator</fullName>
    </submittedName>
</protein>
<dbReference type="RefSeq" id="WP_188773987.1">
    <property type="nucleotide sequence ID" value="NZ_BMMB01000001.1"/>
</dbReference>
<organism evidence="6 7">
    <name type="scientific">Paenibacillus hunanensis</name>
    <dbReference type="NCBI Taxonomy" id="539262"/>
    <lineage>
        <taxon>Bacteria</taxon>
        <taxon>Bacillati</taxon>
        <taxon>Bacillota</taxon>
        <taxon>Bacilli</taxon>
        <taxon>Bacillales</taxon>
        <taxon>Paenibacillaceae</taxon>
        <taxon>Paenibacillus</taxon>
    </lineage>
</organism>
<comment type="similarity">
    <text evidence="1">Belongs to the LysR transcriptional regulatory family.</text>
</comment>
<sequence length="290" mass="33305">MDLKELTTFRTVIQEGTFSRAADKLHYAQSTVTHQIQRLEKELGIQLFKRGWDAELTEAGKIYAAEVDSLMAHWQHVRDQAQQLQQEERGILRVGMIESICTTWLPAVMSRFAEQKPRIQCELTIGNTDTLTQMLIERQIELALCGEPTKLDSLHFEPLYTERIVFIVHEQHPLAHRNQLTQDDLQQYPLAVGGRSCLYHLRLEKELSRLKLQPFMHSISQLSAVPALAKATGSIGVVLDSTFIDKQMVKLEFPLTEPHLHIGLLMLREQSYLPLSRQLLMNIVKEEAMQ</sequence>
<evidence type="ECO:0000313" key="7">
    <source>
        <dbReference type="Proteomes" id="UP001185028"/>
    </source>
</evidence>
<dbReference type="Pfam" id="PF00126">
    <property type="entry name" value="HTH_1"/>
    <property type="match status" value="1"/>
</dbReference>
<evidence type="ECO:0000256" key="1">
    <source>
        <dbReference type="ARBA" id="ARBA00009437"/>
    </source>
</evidence>
<dbReference type="Gene3D" id="3.40.190.290">
    <property type="match status" value="1"/>
</dbReference>
<dbReference type="CDD" id="cd05466">
    <property type="entry name" value="PBP2_LTTR_substrate"/>
    <property type="match status" value="1"/>
</dbReference>
<dbReference type="Gene3D" id="1.10.10.10">
    <property type="entry name" value="Winged helix-like DNA-binding domain superfamily/Winged helix DNA-binding domain"/>
    <property type="match status" value="1"/>
</dbReference>
<dbReference type="Proteomes" id="UP001185028">
    <property type="component" value="Unassembled WGS sequence"/>
</dbReference>
<keyword evidence="2" id="KW-0805">Transcription regulation</keyword>
<keyword evidence="7" id="KW-1185">Reference proteome</keyword>
<dbReference type="PANTHER" id="PTHR30419:SF25">
    <property type="entry name" value="HTH-TYPE TRANSCRIPTIONAL REGULATOR YTLI"/>
    <property type="match status" value="1"/>
</dbReference>
<proteinExistence type="inferred from homology"/>
<dbReference type="EMBL" id="JAVDQH010000035">
    <property type="protein sequence ID" value="MDR6246648.1"/>
    <property type="molecule type" value="Genomic_DNA"/>
</dbReference>
<evidence type="ECO:0000256" key="2">
    <source>
        <dbReference type="ARBA" id="ARBA00023015"/>
    </source>
</evidence>
<accession>A0ABU1J573</accession>
<gene>
    <name evidence="6" type="ORF">JOC58_004593</name>
</gene>
<dbReference type="PROSITE" id="PS50931">
    <property type="entry name" value="HTH_LYSR"/>
    <property type="match status" value="1"/>
</dbReference>
<evidence type="ECO:0000313" key="6">
    <source>
        <dbReference type="EMBL" id="MDR6246648.1"/>
    </source>
</evidence>
<dbReference type="GO" id="GO:0003677">
    <property type="term" value="F:DNA binding"/>
    <property type="evidence" value="ECO:0007669"/>
    <property type="project" value="UniProtKB-KW"/>
</dbReference>
<dbReference type="InterPro" id="IPR050950">
    <property type="entry name" value="HTH-type_LysR_regulators"/>
</dbReference>
<evidence type="ECO:0000259" key="5">
    <source>
        <dbReference type="PROSITE" id="PS50931"/>
    </source>
</evidence>
<dbReference type="SUPFAM" id="SSF53850">
    <property type="entry name" value="Periplasmic binding protein-like II"/>
    <property type="match status" value="1"/>
</dbReference>
<reference evidence="6 7" key="1">
    <citation type="submission" date="2023-07" db="EMBL/GenBank/DDBJ databases">
        <title>Genomic Encyclopedia of Type Strains, Phase IV (KMG-IV): sequencing the most valuable type-strain genomes for metagenomic binning, comparative biology and taxonomic classification.</title>
        <authorList>
            <person name="Goeker M."/>
        </authorList>
    </citation>
    <scope>NUCLEOTIDE SEQUENCE [LARGE SCALE GENOMIC DNA]</scope>
    <source>
        <strain evidence="6 7">DSM 22170</strain>
    </source>
</reference>